<feature type="region of interest" description="Disordered" evidence="1">
    <location>
        <begin position="526"/>
        <end position="568"/>
    </location>
</feature>
<accession>A0A8H3AKW9</accession>
<sequence length="806" mass="90958">MFRVFFSIANRYLAWTMGSGGKGRILLRFPFALNSGWYKEQPCTRFRTFQHRKERKGFRHEFIVLMLLDGSVCRIERVGDPDTRLDALTPQGSAAYDMAQCFRPEDMDHACLGTSDIIAEVTLPYEFDIKDVLMICQAIHEGKTRFTLQVYNCYFFSLAIQACLTRLVIQWGDEKRLGIWLSHVNRGIEALPVHLSELPVSPPRPHVLFRLYAALNASSEHPRSSLTEEIRLKLQRRITDHTERVQRGISSRINHVLWYREVGSIPAQFIKENIKGAIVDVFMERLTQTHSGESPTREDLVTQLLLALVELLATADGIEHRSLDQPQSPIPNRLGSPGSNVTHEVHIPNPRTVDWYRFGSLLLDAPFRTLGVPLFTSEMDAIPCIIIDDKLRDLEIEVESLGTIGDSDLRRLIKEIRALIGNRAAIWGRDPGADVWDYIEKYIPDHIPDAEDMALDGAMLQVKEEYSEPRYIKISTFQKHLLSRIRGHGEEIEKHWLGTSGAIELELRDTLSRIWGSICEQASIGATFNPQERRSDTPRQDDRCKHNASDQTEQTSPSSSVLPIPSLDNITSSSLTPGSLSHVVKNPKAIARGIKKIIKSARPRRSPAKTHPIPPPEQAETEHPITSYTLNTAPAALDFVTSFASFAPPFIPLVTGISTLSGEILEIIGMTQAPESSKCRLDKFEKQVNMINSLLICALQREEFAQQTQIKVCLETVRGDVNDILNDISHINSSKGMKRHIKRALMSAEEDLPQMRRRLKDALLPLQPLHLLNASIDRFLLESIAHSQQPTRAGWQFLLIGQPPAN</sequence>
<gene>
    <name evidence="2" type="ORF">RDB_LOCUS15969</name>
</gene>
<dbReference type="EMBL" id="CAJMXA010000277">
    <property type="protein sequence ID" value="CAE6423843.1"/>
    <property type="molecule type" value="Genomic_DNA"/>
</dbReference>
<evidence type="ECO:0000256" key="1">
    <source>
        <dbReference type="SAM" id="MobiDB-lite"/>
    </source>
</evidence>
<dbReference type="Proteomes" id="UP000663853">
    <property type="component" value="Unassembled WGS sequence"/>
</dbReference>
<protein>
    <submittedName>
        <fullName evidence="2">Uncharacterized protein</fullName>
    </submittedName>
</protein>
<reference evidence="2" key="1">
    <citation type="submission" date="2021-01" db="EMBL/GenBank/DDBJ databases">
        <authorList>
            <person name="Kaushik A."/>
        </authorList>
    </citation>
    <scope>NUCLEOTIDE SEQUENCE</scope>
    <source>
        <strain evidence="2">AG6-10EEA</strain>
    </source>
</reference>
<evidence type="ECO:0000313" key="3">
    <source>
        <dbReference type="Proteomes" id="UP000663853"/>
    </source>
</evidence>
<dbReference type="AlphaFoldDB" id="A0A8H3AKW9"/>
<organism evidence="2 3">
    <name type="scientific">Rhizoctonia solani</name>
    <dbReference type="NCBI Taxonomy" id="456999"/>
    <lineage>
        <taxon>Eukaryota</taxon>
        <taxon>Fungi</taxon>
        <taxon>Dikarya</taxon>
        <taxon>Basidiomycota</taxon>
        <taxon>Agaricomycotina</taxon>
        <taxon>Agaricomycetes</taxon>
        <taxon>Cantharellales</taxon>
        <taxon>Ceratobasidiaceae</taxon>
        <taxon>Rhizoctonia</taxon>
    </lineage>
</organism>
<feature type="compositionally biased region" description="Basic and acidic residues" evidence="1">
    <location>
        <begin position="531"/>
        <end position="548"/>
    </location>
</feature>
<comment type="caution">
    <text evidence="2">The sequence shown here is derived from an EMBL/GenBank/DDBJ whole genome shotgun (WGS) entry which is preliminary data.</text>
</comment>
<feature type="compositionally biased region" description="Low complexity" evidence="1">
    <location>
        <begin position="556"/>
        <end position="567"/>
    </location>
</feature>
<proteinExistence type="predicted"/>
<evidence type="ECO:0000313" key="2">
    <source>
        <dbReference type="EMBL" id="CAE6423843.1"/>
    </source>
</evidence>
<feature type="region of interest" description="Disordered" evidence="1">
    <location>
        <begin position="601"/>
        <end position="622"/>
    </location>
</feature>
<name>A0A8H3AKW9_9AGAM</name>